<evidence type="ECO:0000313" key="3">
    <source>
        <dbReference type="Proteomes" id="UP000501690"/>
    </source>
</evidence>
<accession>A0A4D6NFZ6</accession>
<sequence>MHSRPASRPTARSGRKVLLRRESSLAQASSFRLGKSSKSGNKAFASSRLGETSSPERDGLSLKTEARRLSDSSGRF</sequence>
<name>A0A4D6NFZ6_VIGUN</name>
<dbReference type="EMBL" id="CP039354">
    <property type="protein sequence ID" value="QCE10877.1"/>
    <property type="molecule type" value="Genomic_DNA"/>
</dbReference>
<reference evidence="2 3" key="1">
    <citation type="submission" date="2019-04" db="EMBL/GenBank/DDBJ databases">
        <title>An improved genome assembly and genetic linkage map for asparagus bean, Vigna unguiculata ssp. sesquipedialis.</title>
        <authorList>
            <person name="Xia Q."/>
            <person name="Zhang R."/>
            <person name="Dong Y."/>
        </authorList>
    </citation>
    <scope>NUCLEOTIDE SEQUENCE [LARGE SCALE GENOMIC DNA]</scope>
    <source>
        <tissue evidence="2">Leaf</tissue>
    </source>
</reference>
<protein>
    <submittedName>
        <fullName evidence="2">Uncharacterized protein</fullName>
    </submittedName>
</protein>
<evidence type="ECO:0000313" key="2">
    <source>
        <dbReference type="EMBL" id="QCE10877.1"/>
    </source>
</evidence>
<dbReference type="Proteomes" id="UP000501690">
    <property type="component" value="Linkage Group LG10"/>
</dbReference>
<gene>
    <name evidence="2" type="ORF">DEO72_LG10g2109</name>
</gene>
<evidence type="ECO:0000256" key="1">
    <source>
        <dbReference type="SAM" id="MobiDB-lite"/>
    </source>
</evidence>
<dbReference type="AlphaFoldDB" id="A0A4D6NFZ6"/>
<feature type="region of interest" description="Disordered" evidence="1">
    <location>
        <begin position="1"/>
        <end position="76"/>
    </location>
</feature>
<organism evidence="2 3">
    <name type="scientific">Vigna unguiculata</name>
    <name type="common">Cowpea</name>
    <dbReference type="NCBI Taxonomy" id="3917"/>
    <lineage>
        <taxon>Eukaryota</taxon>
        <taxon>Viridiplantae</taxon>
        <taxon>Streptophyta</taxon>
        <taxon>Embryophyta</taxon>
        <taxon>Tracheophyta</taxon>
        <taxon>Spermatophyta</taxon>
        <taxon>Magnoliopsida</taxon>
        <taxon>eudicotyledons</taxon>
        <taxon>Gunneridae</taxon>
        <taxon>Pentapetalae</taxon>
        <taxon>rosids</taxon>
        <taxon>fabids</taxon>
        <taxon>Fabales</taxon>
        <taxon>Fabaceae</taxon>
        <taxon>Papilionoideae</taxon>
        <taxon>50 kb inversion clade</taxon>
        <taxon>NPAAA clade</taxon>
        <taxon>indigoferoid/millettioid clade</taxon>
        <taxon>Phaseoleae</taxon>
        <taxon>Vigna</taxon>
    </lineage>
</organism>
<feature type="compositionally biased region" description="Basic and acidic residues" evidence="1">
    <location>
        <begin position="54"/>
        <end position="70"/>
    </location>
</feature>
<keyword evidence="3" id="KW-1185">Reference proteome</keyword>
<proteinExistence type="predicted"/>
<feature type="compositionally biased region" description="Polar residues" evidence="1">
    <location>
        <begin position="24"/>
        <end position="40"/>
    </location>
</feature>